<reference evidence="1 2" key="1">
    <citation type="journal article" date="2013" name="Genome Announc.">
        <title>Draft Genome Sequence of the Cellulolytic, Mesophilic, Anaerobic Bacterium Clostridium termitidis Strain CT1112 (DSM 5398).</title>
        <authorList>
            <person name="Lal S."/>
            <person name="Ramachandran U."/>
            <person name="Zhang X."/>
            <person name="Munir R."/>
            <person name="Sparling R."/>
            <person name="Levin D.B."/>
        </authorList>
    </citation>
    <scope>NUCLEOTIDE SEQUENCE [LARGE SCALE GENOMIC DNA]</scope>
    <source>
        <strain evidence="1 2">CT1112</strain>
    </source>
</reference>
<gene>
    <name evidence="1" type="ORF">CTER_3829</name>
</gene>
<dbReference type="InterPro" id="IPR032710">
    <property type="entry name" value="NTF2-like_dom_sf"/>
</dbReference>
<dbReference type="PATRIC" id="fig|1195236.3.peg.4039"/>
<dbReference type="EMBL" id="AORV01000054">
    <property type="protein sequence ID" value="EMS70414.1"/>
    <property type="molecule type" value="Genomic_DNA"/>
</dbReference>
<name>S0FMT0_RUMCE</name>
<organism evidence="1 2">
    <name type="scientific">Ruminiclostridium cellobioparum subsp. termitidis CT1112</name>
    <dbReference type="NCBI Taxonomy" id="1195236"/>
    <lineage>
        <taxon>Bacteria</taxon>
        <taxon>Bacillati</taxon>
        <taxon>Bacillota</taxon>
        <taxon>Clostridia</taxon>
        <taxon>Eubacteriales</taxon>
        <taxon>Oscillospiraceae</taxon>
        <taxon>Ruminiclostridium</taxon>
    </lineage>
</organism>
<evidence type="ECO:0000313" key="2">
    <source>
        <dbReference type="Proteomes" id="UP000014155"/>
    </source>
</evidence>
<sequence>MNNTDQVIALWNDINNQNWNNIHTYFDQEAIINWNNTNEKFNAEEFVTANREYPGDWRIVIERLETINNLVISVVKVEPGSGELSFHATSFFEFLNGKIKLLNEYWGEDGNPPQWRIDKKNWQADKFIDFMEILLNCLKLRSARLPCNIVQPFPALETG</sequence>
<evidence type="ECO:0000313" key="1">
    <source>
        <dbReference type="EMBL" id="EMS70414.1"/>
    </source>
</evidence>
<proteinExistence type="predicted"/>
<dbReference type="Gene3D" id="3.10.450.50">
    <property type="match status" value="1"/>
</dbReference>
<evidence type="ECO:0008006" key="3">
    <source>
        <dbReference type="Google" id="ProtNLM"/>
    </source>
</evidence>
<protein>
    <recommendedName>
        <fullName evidence="3">SnoaL-like domain-containing protein</fullName>
    </recommendedName>
</protein>
<dbReference type="AlphaFoldDB" id="S0FMT0"/>
<accession>S0FMT0</accession>
<dbReference type="eggNOG" id="ENOG5032TGG">
    <property type="taxonomic scope" value="Bacteria"/>
</dbReference>
<dbReference type="STRING" id="1195236.CTER_3829"/>
<dbReference type="Proteomes" id="UP000014155">
    <property type="component" value="Unassembled WGS sequence"/>
</dbReference>
<dbReference type="RefSeq" id="WP_004628268.1">
    <property type="nucleotide sequence ID" value="NZ_AORV01000054.1"/>
</dbReference>
<keyword evidence="2" id="KW-1185">Reference proteome</keyword>
<comment type="caution">
    <text evidence="1">The sequence shown here is derived from an EMBL/GenBank/DDBJ whole genome shotgun (WGS) entry which is preliminary data.</text>
</comment>
<dbReference type="SUPFAM" id="SSF54427">
    <property type="entry name" value="NTF2-like"/>
    <property type="match status" value="1"/>
</dbReference>